<evidence type="ECO:0000313" key="2">
    <source>
        <dbReference type="Proteomes" id="UP000277582"/>
    </source>
</evidence>
<organism evidence="1 2">
    <name type="scientific">Candidatus Methanodesulfokora washburnensis</name>
    <dbReference type="NCBI Taxonomy" id="2478471"/>
    <lineage>
        <taxon>Archaea</taxon>
        <taxon>Thermoproteota</taxon>
        <taxon>Candidatus Korarchaeia</taxon>
        <taxon>Candidatus Korarchaeia incertae sedis</taxon>
        <taxon>Candidatus Methanodesulfokora</taxon>
    </lineage>
</organism>
<dbReference type="Proteomes" id="UP000277582">
    <property type="component" value="Unassembled WGS sequence"/>
</dbReference>
<evidence type="ECO:0000313" key="1">
    <source>
        <dbReference type="EMBL" id="RSN71635.1"/>
    </source>
</evidence>
<comment type="caution">
    <text evidence="1">The sequence shown here is derived from an EMBL/GenBank/DDBJ whole genome shotgun (WGS) entry which is preliminary data.</text>
</comment>
<dbReference type="RefSeq" id="WP_125672887.1">
    <property type="nucleotide sequence ID" value="NZ_RCOS01000172.1"/>
</dbReference>
<sequence>MGFRHKRVGKRAQAVAEILRRNGRMDELSLMRALMREALNEEKVLPSIYSIRDAIRVAEKQGLIRRIDNDRTYYEAI</sequence>
<accession>A0A429GCU2</accession>
<reference evidence="1 2" key="1">
    <citation type="submission" date="2018-10" db="EMBL/GenBank/DDBJ databases">
        <title>Co-occurring genomic capacity for anaerobic methane metabolism and dissimilatory sulfite reduction discovered in the Korarchaeota.</title>
        <authorList>
            <person name="Mckay L.J."/>
            <person name="Dlakic M."/>
            <person name="Fields M.W."/>
            <person name="Delmont T.O."/>
            <person name="Eren A.M."/>
            <person name="Jay Z.J."/>
            <person name="Klingelsmith K.B."/>
            <person name="Rusch D.B."/>
            <person name="Inskeep W.P."/>
        </authorList>
    </citation>
    <scope>NUCLEOTIDE SEQUENCE [LARGE SCALE GENOMIC DNA]</scope>
    <source>
        <strain evidence="1 2">MDKW</strain>
    </source>
</reference>
<dbReference type="EMBL" id="RCOS01000172">
    <property type="protein sequence ID" value="RSN71635.1"/>
    <property type="molecule type" value="Genomic_DNA"/>
</dbReference>
<keyword evidence="2" id="KW-1185">Reference proteome</keyword>
<proteinExistence type="predicted"/>
<dbReference type="AlphaFoldDB" id="A0A429GCU2"/>
<gene>
    <name evidence="1" type="ORF">D6D85_15615</name>
</gene>
<protein>
    <submittedName>
        <fullName evidence="1">Uncharacterized protein</fullName>
    </submittedName>
</protein>
<name>A0A429GCU2_9CREN</name>